<sequence>MITDMAGRPSYGAREAFTVRVPDEHGRCYRNLATAAKPDDRGINISDYLAVALADAHGQDPPPWIKPDVANRVLALLAQARAEAAQARKQEAKRAKRKRTGRNHHPVKEVFSRSA</sequence>
<evidence type="ECO:0000313" key="2">
    <source>
        <dbReference type="EMBL" id="GGM82609.1"/>
    </source>
</evidence>
<organism evidence="2 3">
    <name type="scientific">Longimycelium tulufanense</name>
    <dbReference type="NCBI Taxonomy" id="907463"/>
    <lineage>
        <taxon>Bacteria</taxon>
        <taxon>Bacillati</taxon>
        <taxon>Actinomycetota</taxon>
        <taxon>Actinomycetes</taxon>
        <taxon>Pseudonocardiales</taxon>
        <taxon>Pseudonocardiaceae</taxon>
        <taxon>Longimycelium</taxon>
    </lineage>
</organism>
<dbReference type="Proteomes" id="UP000637578">
    <property type="component" value="Unassembled WGS sequence"/>
</dbReference>
<feature type="region of interest" description="Disordered" evidence="1">
    <location>
        <begin position="86"/>
        <end position="115"/>
    </location>
</feature>
<protein>
    <submittedName>
        <fullName evidence="2">Uncharacterized protein</fullName>
    </submittedName>
</protein>
<evidence type="ECO:0000256" key="1">
    <source>
        <dbReference type="SAM" id="MobiDB-lite"/>
    </source>
</evidence>
<dbReference type="EMBL" id="BMMK01000057">
    <property type="protein sequence ID" value="GGM82609.1"/>
    <property type="molecule type" value="Genomic_DNA"/>
</dbReference>
<feature type="compositionally biased region" description="Basic and acidic residues" evidence="1">
    <location>
        <begin position="106"/>
        <end position="115"/>
    </location>
</feature>
<name>A0A8J3FZQ0_9PSEU</name>
<dbReference type="AlphaFoldDB" id="A0A8J3FZQ0"/>
<evidence type="ECO:0000313" key="3">
    <source>
        <dbReference type="Proteomes" id="UP000637578"/>
    </source>
</evidence>
<gene>
    <name evidence="2" type="ORF">GCM10012275_61480</name>
</gene>
<proteinExistence type="predicted"/>
<reference evidence="2" key="1">
    <citation type="journal article" date="2014" name="Int. J. Syst. Evol. Microbiol.">
        <title>Complete genome sequence of Corynebacterium casei LMG S-19264T (=DSM 44701T), isolated from a smear-ripened cheese.</title>
        <authorList>
            <consortium name="US DOE Joint Genome Institute (JGI-PGF)"/>
            <person name="Walter F."/>
            <person name="Albersmeier A."/>
            <person name="Kalinowski J."/>
            <person name="Ruckert C."/>
        </authorList>
    </citation>
    <scope>NUCLEOTIDE SEQUENCE</scope>
    <source>
        <strain evidence="2">CGMCC 4.5737</strain>
    </source>
</reference>
<reference evidence="2" key="2">
    <citation type="submission" date="2020-09" db="EMBL/GenBank/DDBJ databases">
        <authorList>
            <person name="Sun Q."/>
            <person name="Zhou Y."/>
        </authorList>
    </citation>
    <scope>NUCLEOTIDE SEQUENCE</scope>
    <source>
        <strain evidence="2">CGMCC 4.5737</strain>
    </source>
</reference>
<comment type="caution">
    <text evidence="2">The sequence shown here is derived from an EMBL/GenBank/DDBJ whole genome shotgun (WGS) entry which is preliminary data.</text>
</comment>
<accession>A0A8J3FZQ0</accession>
<keyword evidence="3" id="KW-1185">Reference proteome</keyword>
<feature type="compositionally biased region" description="Basic residues" evidence="1">
    <location>
        <begin position="94"/>
        <end position="105"/>
    </location>
</feature>